<feature type="domain" description="Glycoside hydrolase family 5" evidence="8">
    <location>
        <begin position="54"/>
        <end position="363"/>
    </location>
</feature>
<comment type="similarity">
    <text evidence="1 7">Belongs to the glycosyl hydrolase 5 (cellulase A) family.</text>
</comment>
<evidence type="ECO:0000256" key="1">
    <source>
        <dbReference type="ARBA" id="ARBA00005641"/>
    </source>
</evidence>
<dbReference type="EMBL" id="KJ631379">
    <property type="protein sequence ID" value="AIF25923.1"/>
    <property type="molecule type" value="Genomic_DNA"/>
</dbReference>
<dbReference type="Gene3D" id="3.20.20.80">
    <property type="entry name" value="Glycosidases"/>
    <property type="match status" value="1"/>
</dbReference>
<name>A0A0B4N0S7_9BACT</name>
<accession>A0A0B4N0S7</accession>
<keyword evidence="4" id="KW-0119">Carbohydrate metabolism</keyword>
<sequence length="573" mass="63662">MITIHIEAADFETAKEAVKNMGLGWNLGNTLEANNQTVTTDITSEAFWGQQGLESETCWGQYPTTPELLKMMKEAGFGAIRVPVTWYNHMDKDGNVDAAWMARVHEVVDYVINQGMYCIINVHHDTGADGNSFKSWIKADEANYAQNKNRYEKLWRQIAEEFKDYDQHLLFESYNEMLDKLSSWCFASFAASGQYDASVATSAYNAINSYAQSFVTTVRATGGNNAQRNLIVNTYGSCSGGGTWNQHLIDPLKEMNYPTDAAGEGRIIFQIHAYPSLVNTDNKGKITGNRTISSIKSEIDEMINGWNTHLVSKGAPVILGEWGTSNVDADVTDYDARRELMFQFCEYLVQQCKANDIATFYWMGLTDGMARFFPAFSQPDLAKTILQAYHGSSFNPVLPDAKDFSISCTVDFNQQWGEFNLYKGSSFTSADYSSVVLELEDAPASGLLQWKVSCTKYSNGYTRDITSAESTLAFAANMGTITGITLQCKQSSGRVRIKSVKLKNRNGEELPCSPSVAWGCTMSDVTANSSTGIYVVKQDQPSDGKIYDLSGRLLKQRPKKGLYLMNGKKIVVN</sequence>
<dbReference type="InterPro" id="IPR017853">
    <property type="entry name" value="GH"/>
</dbReference>
<evidence type="ECO:0000256" key="4">
    <source>
        <dbReference type="ARBA" id="ARBA00023277"/>
    </source>
</evidence>
<evidence type="ECO:0000256" key="5">
    <source>
        <dbReference type="ARBA" id="ARBA00023295"/>
    </source>
</evidence>
<keyword evidence="2 7" id="KW-0378">Hydrolase</keyword>
<keyword evidence="6" id="KW-0624">Polysaccharide degradation</keyword>
<protein>
    <submittedName>
        <fullName evidence="9">Putative endoglycosidase protein</fullName>
    </submittedName>
</protein>
<dbReference type="GO" id="GO:0030245">
    <property type="term" value="P:cellulose catabolic process"/>
    <property type="evidence" value="ECO:0007669"/>
    <property type="project" value="UniProtKB-KW"/>
</dbReference>
<keyword evidence="5 7" id="KW-0326">Glycosidase</keyword>
<evidence type="ECO:0000256" key="6">
    <source>
        <dbReference type="ARBA" id="ARBA00023326"/>
    </source>
</evidence>
<dbReference type="AlphaFoldDB" id="A0A0B4N0S7"/>
<evidence type="ECO:0000256" key="3">
    <source>
        <dbReference type="ARBA" id="ARBA00023001"/>
    </source>
</evidence>
<reference evidence="9" key="1">
    <citation type="submission" date="2014-03" db="EMBL/GenBank/DDBJ databases">
        <title>A sequence of cellulolytic fosmid clone of goat rumen metagenome.</title>
        <authorList>
            <person name="Lee K.-T."/>
            <person name="Kim J.-Y."/>
            <person name="Kim Y.-J."/>
            <person name="Ahn J.-H."/>
            <person name="Park M.-N."/>
            <person name="Kim J.-H."/>
            <person name="Kim T.-H."/>
        </authorList>
    </citation>
    <scope>NUCLEOTIDE SEQUENCE</scope>
</reference>
<dbReference type="Pfam" id="PF00150">
    <property type="entry name" value="Cellulase"/>
    <property type="match status" value="1"/>
</dbReference>
<dbReference type="InterPro" id="IPR050386">
    <property type="entry name" value="Glycosyl_hydrolase_5"/>
</dbReference>
<dbReference type="GO" id="GO:0009986">
    <property type="term" value="C:cell surface"/>
    <property type="evidence" value="ECO:0007669"/>
    <property type="project" value="TreeGrafter"/>
</dbReference>
<dbReference type="PANTHER" id="PTHR31297:SF41">
    <property type="entry name" value="ENDOGLUCANASE, PUTATIVE (AFU_ORTHOLOGUE AFUA_5G01830)-RELATED"/>
    <property type="match status" value="1"/>
</dbReference>
<dbReference type="InterPro" id="IPR001547">
    <property type="entry name" value="Glyco_hydro_5"/>
</dbReference>
<dbReference type="PANTHER" id="PTHR31297">
    <property type="entry name" value="GLUCAN ENDO-1,6-BETA-GLUCOSIDASE B"/>
    <property type="match status" value="1"/>
</dbReference>
<evidence type="ECO:0000256" key="2">
    <source>
        <dbReference type="ARBA" id="ARBA00022801"/>
    </source>
</evidence>
<keyword evidence="3" id="KW-0136">Cellulose degradation</keyword>
<dbReference type="GO" id="GO:0008422">
    <property type="term" value="F:beta-glucosidase activity"/>
    <property type="evidence" value="ECO:0007669"/>
    <property type="project" value="TreeGrafter"/>
</dbReference>
<dbReference type="SUPFAM" id="SSF51445">
    <property type="entry name" value="(Trans)glycosidases"/>
    <property type="match status" value="1"/>
</dbReference>
<evidence type="ECO:0000256" key="7">
    <source>
        <dbReference type="RuleBase" id="RU361153"/>
    </source>
</evidence>
<organism evidence="9">
    <name type="scientific">uncultured bacterium Ad_087_C16_contig1</name>
    <dbReference type="NCBI Taxonomy" id="1489281"/>
    <lineage>
        <taxon>Bacteria</taxon>
        <taxon>environmental samples</taxon>
    </lineage>
</organism>
<evidence type="ECO:0000313" key="9">
    <source>
        <dbReference type="EMBL" id="AIF25923.1"/>
    </source>
</evidence>
<dbReference type="GO" id="GO:0005576">
    <property type="term" value="C:extracellular region"/>
    <property type="evidence" value="ECO:0007669"/>
    <property type="project" value="TreeGrafter"/>
</dbReference>
<proteinExistence type="inferred from homology"/>
<evidence type="ECO:0000259" key="8">
    <source>
        <dbReference type="Pfam" id="PF00150"/>
    </source>
</evidence>